<sequence>MVFLGALVKIAHFIATGSKTKSESVADLRPTGLDNASVTIQSGHSTVTLKSSGSKWRLGLDKDYSGTISGLNYRSPLINHRARINEKHKADQAMASMEMDMIGMLGRIHVELKAIIGFARITTGDVFEVVMKHGSQKWKSRGKTLSDKTQKWEQTQTYLNCLPDVPIYIKVSEVKFFNTKLLNERTFDPSNFFSSQPQLVTMNLNSIGTIKLQLVITWIPLLSSKSGMRVLGSSQSASLLRSHSKVGDSTLPHSISMGIQPPPSLRGPSVNPNPDTENHSPSKVILRQKKRQRQTSNLNELEKDKWRSSTVMLDDMYRDISKSIPTIDDLTALKSLSNSKQHLHKTANSESQINAPFSNNANVLKPSAWARSISMNHLSEVDGNISSISTNGSSIKSAGHMRKGRTSAFMGASRPMDSDDSSDTSSQKVTSIRIAEGLKKIDSLLECIDKLRVYLSSMRSSEYTELAAFEACMLNWEAVLKLNRATMLEDQKVAQCGSQRRTGHISGGKNRITKRASMYAQHSPSTVSDELDDNILMNSGDQVSENDSGIDSLRQHISPYNSRAMQHQQAGHHHQQQQQQQSQNQQISNYGTASRSGSGPAQRRFKQFRERRKSLGIVLDTMTPTDYEKIVLNSDKFWEPEMQGSLGSHSISLSAALSAEFTQTASGNAEVDDCLQHHLKRAILSLETLRKLNGPLEYRLTEMLCRMEQDTVALEELLNISDTLPALPNITNLLADLGANSELQEIWLSTSYPLNAFVMVPTEHLQRQIRTYLIPVVERRYPKLTSNVLDTVMNLLVKTGDWEPHRISLFQFVGLFRGKHLTPFIENLAHEAWITSNLMSTKPSVVIEVMDRLCNVPVVPPLESLRHIGLCLLRENREITAAIDSYLRSACSDLSNDLTACYTCLLEHSDEASRRGACRALAILQQENVVDCLQYVASDDSSKIVRDEAREALDSLGCVYHDYEEVTKV</sequence>
<accession>A0AC34GU20</accession>
<organism evidence="1 2">
    <name type="scientific">Panagrolaimus sp. ES5</name>
    <dbReference type="NCBI Taxonomy" id="591445"/>
    <lineage>
        <taxon>Eukaryota</taxon>
        <taxon>Metazoa</taxon>
        <taxon>Ecdysozoa</taxon>
        <taxon>Nematoda</taxon>
        <taxon>Chromadorea</taxon>
        <taxon>Rhabditida</taxon>
        <taxon>Tylenchina</taxon>
        <taxon>Panagrolaimomorpha</taxon>
        <taxon>Panagrolaimoidea</taxon>
        <taxon>Panagrolaimidae</taxon>
        <taxon>Panagrolaimus</taxon>
    </lineage>
</organism>
<protein>
    <submittedName>
        <fullName evidence="2">FAM65 N-terminal domain-containing protein</fullName>
    </submittedName>
</protein>
<evidence type="ECO:0000313" key="2">
    <source>
        <dbReference type="WBParaSite" id="ES5_v2.g8308.t1"/>
    </source>
</evidence>
<name>A0AC34GU20_9BILA</name>
<dbReference type="WBParaSite" id="ES5_v2.g8308.t1">
    <property type="protein sequence ID" value="ES5_v2.g8308.t1"/>
    <property type="gene ID" value="ES5_v2.g8308"/>
</dbReference>
<evidence type="ECO:0000313" key="1">
    <source>
        <dbReference type="Proteomes" id="UP000887579"/>
    </source>
</evidence>
<reference evidence="2" key="1">
    <citation type="submission" date="2022-11" db="UniProtKB">
        <authorList>
            <consortium name="WormBaseParasite"/>
        </authorList>
    </citation>
    <scope>IDENTIFICATION</scope>
</reference>
<dbReference type="Proteomes" id="UP000887579">
    <property type="component" value="Unplaced"/>
</dbReference>
<proteinExistence type="predicted"/>